<accession>A0ABV7EYI4</accession>
<organism evidence="1 2">
    <name type="scientific">Undibacterium arcticum</name>
    <dbReference type="NCBI Taxonomy" id="1762892"/>
    <lineage>
        <taxon>Bacteria</taxon>
        <taxon>Pseudomonadati</taxon>
        <taxon>Pseudomonadota</taxon>
        <taxon>Betaproteobacteria</taxon>
        <taxon>Burkholderiales</taxon>
        <taxon>Oxalobacteraceae</taxon>
        <taxon>Undibacterium</taxon>
    </lineage>
</organism>
<evidence type="ECO:0000313" key="1">
    <source>
        <dbReference type="EMBL" id="MFC3106516.1"/>
    </source>
</evidence>
<name>A0ABV7EYI4_9BURK</name>
<evidence type="ECO:0000313" key="2">
    <source>
        <dbReference type="Proteomes" id="UP001595530"/>
    </source>
</evidence>
<protein>
    <submittedName>
        <fullName evidence="1">Uncharacterized protein</fullName>
    </submittedName>
</protein>
<dbReference type="EMBL" id="JBHRTP010000002">
    <property type="protein sequence ID" value="MFC3106516.1"/>
    <property type="molecule type" value="Genomic_DNA"/>
</dbReference>
<proteinExistence type="predicted"/>
<comment type="caution">
    <text evidence="1">The sequence shown here is derived from an EMBL/GenBank/DDBJ whole genome shotgun (WGS) entry which is preliminary data.</text>
</comment>
<dbReference type="Proteomes" id="UP001595530">
    <property type="component" value="Unassembled WGS sequence"/>
</dbReference>
<reference evidence="2" key="1">
    <citation type="journal article" date="2019" name="Int. J. Syst. Evol. Microbiol.">
        <title>The Global Catalogue of Microorganisms (GCM) 10K type strain sequencing project: providing services to taxonomists for standard genome sequencing and annotation.</title>
        <authorList>
            <consortium name="The Broad Institute Genomics Platform"/>
            <consortium name="The Broad Institute Genome Sequencing Center for Infectious Disease"/>
            <person name="Wu L."/>
            <person name="Ma J."/>
        </authorList>
    </citation>
    <scope>NUCLEOTIDE SEQUENCE [LARGE SCALE GENOMIC DNA]</scope>
    <source>
        <strain evidence="2">KCTC 42986</strain>
    </source>
</reference>
<keyword evidence="2" id="KW-1185">Reference proteome</keyword>
<sequence length="53" mass="5876">MELLQVIIEKILLTHCFTGSAFRGDKQGRFSGYEVRHIASNIGLCTQTSGGKY</sequence>
<dbReference type="RefSeq" id="WP_390330558.1">
    <property type="nucleotide sequence ID" value="NZ_JBHRTP010000002.1"/>
</dbReference>
<gene>
    <name evidence="1" type="ORF">ACFOFO_00835</name>
</gene>